<feature type="region of interest" description="Disordered" evidence="1">
    <location>
        <begin position="1"/>
        <end position="23"/>
    </location>
</feature>
<evidence type="ECO:0000313" key="2">
    <source>
        <dbReference type="EMBL" id="PJR07596.1"/>
    </source>
</evidence>
<dbReference type="EMBL" id="NJGD01000081">
    <property type="protein sequence ID" value="PJR07596.1"/>
    <property type="molecule type" value="Genomic_DNA"/>
</dbReference>
<accession>A0A2J0YSN6</accession>
<evidence type="ECO:0000256" key="1">
    <source>
        <dbReference type="SAM" id="MobiDB-lite"/>
    </source>
</evidence>
<dbReference type="AlphaFoldDB" id="A0A2J0YSN6"/>
<feature type="non-terminal residue" evidence="2">
    <location>
        <position position="112"/>
    </location>
</feature>
<proteinExistence type="predicted"/>
<feature type="compositionally biased region" description="Basic and acidic residues" evidence="1">
    <location>
        <begin position="1"/>
        <end position="14"/>
    </location>
</feature>
<sequence>MPDALEHRPDERDPAVGARRRDIRGRRPRIGRLAVLCGVALCCLSPPGLDRAKAQGEGADEGARAPAILAVPGSSAAAGMVDESALRYYASQKQTARMKAEAARLKRLYPGW</sequence>
<organism evidence="2 3">
    <name type="scientific">Rhizobium meliloti</name>
    <name type="common">Ensifer meliloti</name>
    <name type="synonym">Sinorhizobium meliloti</name>
    <dbReference type="NCBI Taxonomy" id="382"/>
    <lineage>
        <taxon>Bacteria</taxon>
        <taxon>Pseudomonadati</taxon>
        <taxon>Pseudomonadota</taxon>
        <taxon>Alphaproteobacteria</taxon>
        <taxon>Hyphomicrobiales</taxon>
        <taxon>Rhizobiaceae</taxon>
        <taxon>Sinorhizobium/Ensifer group</taxon>
        <taxon>Sinorhizobium</taxon>
    </lineage>
</organism>
<reference evidence="2 3" key="1">
    <citation type="submission" date="2017-06" db="EMBL/GenBank/DDBJ databases">
        <title>Ensifer strains isolated from leguminous trees and herbs display diverse denitrification phenotypes with some acting as strong N2O sinks.</title>
        <authorList>
            <person name="Woliy K."/>
            <person name="Mania D."/>
            <person name="Bakken L.R."/>
            <person name="Frostegard A."/>
        </authorList>
    </citation>
    <scope>NUCLEOTIDE SEQUENCE [LARGE SCALE GENOMIC DNA]</scope>
    <source>
        <strain evidence="2 3">AC50a</strain>
    </source>
</reference>
<comment type="caution">
    <text evidence="2">The sequence shown here is derived from an EMBL/GenBank/DDBJ whole genome shotgun (WGS) entry which is preliminary data.</text>
</comment>
<name>A0A2J0YSN6_RHIML</name>
<evidence type="ECO:0000313" key="3">
    <source>
        <dbReference type="Proteomes" id="UP000231987"/>
    </source>
</evidence>
<gene>
    <name evidence="2" type="ORF">CEJ86_33385</name>
</gene>
<protein>
    <submittedName>
        <fullName evidence="2">Uncharacterized protein</fullName>
    </submittedName>
</protein>
<dbReference type="Proteomes" id="UP000231987">
    <property type="component" value="Unassembled WGS sequence"/>
</dbReference>